<keyword evidence="1" id="KW-1133">Transmembrane helix</keyword>
<name>A0A0M3QTQ8_DROBS</name>
<reference evidence="2 3" key="1">
    <citation type="submission" date="2015-08" db="EMBL/GenBank/DDBJ databases">
        <title>Ancestral chromatin configuration constrains chromatin evolution on differentiating sex chromosomes in Drosophila.</title>
        <authorList>
            <person name="Zhou Q."/>
            <person name="Bachtrog D."/>
        </authorList>
    </citation>
    <scope>NUCLEOTIDE SEQUENCE [LARGE SCALE GENOMIC DNA]</scope>
    <source>
        <tissue evidence="2">Whole larvae</tissue>
    </source>
</reference>
<gene>
    <name evidence="2" type="ORF">Dbus_chr2Lg1394</name>
</gene>
<accession>A0A0M3QTQ8</accession>
<evidence type="ECO:0000313" key="2">
    <source>
        <dbReference type="EMBL" id="ALC39309.1"/>
    </source>
</evidence>
<dbReference type="AlphaFoldDB" id="A0A0M3QTQ8"/>
<feature type="transmembrane region" description="Helical" evidence="1">
    <location>
        <begin position="113"/>
        <end position="130"/>
    </location>
</feature>
<sequence>MFSSLLFFKRVGEMSKRNRHIYFGIWAMILVIVGLEPGLSDYDKSKLPDMVRVMQVTATVALLFGLLKKSALHKEKFVMYWMVISAISGIVLISTWLQKWREVHHYSFSYLQMHYRLVIVSFSLLLYLIYRIYNDYFENEEQEEPQAEKLPAKQSEQVA</sequence>
<proteinExistence type="predicted"/>
<feature type="transmembrane region" description="Helical" evidence="1">
    <location>
        <begin position="79"/>
        <end position="97"/>
    </location>
</feature>
<organism evidence="2 3">
    <name type="scientific">Drosophila busckii</name>
    <name type="common">Fruit fly</name>
    <dbReference type="NCBI Taxonomy" id="30019"/>
    <lineage>
        <taxon>Eukaryota</taxon>
        <taxon>Metazoa</taxon>
        <taxon>Ecdysozoa</taxon>
        <taxon>Arthropoda</taxon>
        <taxon>Hexapoda</taxon>
        <taxon>Insecta</taxon>
        <taxon>Pterygota</taxon>
        <taxon>Neoptera</taxon>
        <taxon>Endopterygota</taxon>
        <taxon>Diptera</taxon>
        <taxon>Brachycera</taxon>
        <taxon>Muscomorpha</taxon>
        <taxon>Ephydroidea</taxon>
        <taxon>Drosophilidae</taxon>
        <taxon>Drosophila</taxon>
    </lineage>
</organism>
<evidence type="ECO:0000256" key="1">
    <source>
        <dbReference type="SAM" id="Phobius"/>
    </source>
</evidence>
<dbReference type="EMBL" id="CP012523">
    <property type="protein sequence ID" value="ALC39309.1"/>
    <property type="molecule type" value="Genomic_DNA"/>
</dbReference>
<dbReference type="Proteomes" id="UP000494163">
    <property type="component" value="Chromosome 2L"/>
</dbReference>
<keyword evidence="1" id="KW-0472">Membrane</keyword>
<keyword evidence="3" id="KW-1185">Reference proteome</keyword>
<feature type="transmembrane region" description="Helical" evidence="1">
    <location>
        <begin position="21"/>
        <end position="39"/>
    </location>
</feature>
<evidence type="ECO:0000313" key="3">
    <source>
        <dbReference type="Proteomes" id="UP000494163"/>
    </source>
</evidence>
<feature type="transmembrane region" description="Helical" evidence="1">
    <location>
        <begin position="51"/>
        <end position="67"/>
    </location>
</feature>
<keyword evidence="1" id="KW-0812">Transmembrane</keyword>
<protein>
    <submittedName>
        <fullName evidence="2">Maker475</fullName>
    </submittedName>
</protein>
<dbReference type="OrthoDB" id="7870203at2759"/>